<dbReference type="GO" id="GO:0008017">
    <property type="term" value="F:microtubule binding"/>
    <property type="evidence" value="ECO:0007669"/>
    <property type="project" value="TreeGrafter"/>
</dbReference>
<dbReference type="GO" id="GO:0051493">
    <property type="term" value="P:regulation of cytoskeleton organization"/>
    <property type="evidence" value="ECO:0007669"/>
    <property type="project" value="TreeGrafter"/>
</dbReference>
<name>A0A8S1L9A5_PARPR</name>
<dbReference type="Proteomes" id="UP000688137">
    <property type="component" value="Unassembled WGS sequence"/>
</dbReference>
<dbReference type="PROSITE" id="PS50021">
    <property type="entry name" value="CH"/>
    <property type="match status" value="1"/>
</dbReference>
<dbReference type="InterPro" id="IPR052111">
    <property type="entry name" value="Spermatogenesis_Ciliary_MAP"/>
</dbReference>
<feature type="domain" description="Calponin-homology (CH)" evidence="1">
    <location>
        <begin position="11"/>
        <end position="119"/>
    </location>
</feature>
<dbReference type="FunFam" id="1.10.418.10:FF:000059">
    <property type="entry name" value="RIKEN cDNA 6430531B16 gene"/>
    <property type="match status" value="1"/>
</dbReference>
<evidence type="ECO:0000259" key="1">
    <source>
        <dbReference type="PROSITE" id="PS50021"/>
    </source>
</evidence>
<organism evidence="2 3">
    <name type="scientific">Paramecium primaurelia</name>
    <dbReference type="NCBI Taxonomy" id="5886"/>
    <lineage>
        <taxon>Eukaryota</taxon>
        <taxon>Sar</taxon>
        <taxon>Alveolata</taxon>
        <taxon>Ciliophora</taxon>
        <taxon>Intramacronucleata</taxon>
        <taxon>Oligohymenophorea</taxon>
        <taxon>Peniculida</taxon>
        <taxon>Parameciidae</taxon>
        <taxon>Paramecium</taxon>
    </lineage>
</organism>
<evidence type="ECO:0000313" key="2">
    <source>
        <dbReference type="EMBL" id="CAD8063809.1"/>
    </source>
</evidence>
<dbReference type="OMA" id="KLDNWNT"/>
<dbReference type="Pfam" id="PF06294">
    <property type="entry name" value="CH_2"/>
    <property type="match status" value="1"/>
</dbReference>
<reference evidence="2" key="1">
    <citation type="submission" date="2021-01" db="EMBL/GenBank/DDBJ databases">
        <authorList>
            <consortium name="Genoscope - CEA"/>
            <person name="William W."/>
        </authorList>
    </citation>
    <scope>NUCLEOTIDE SEQUENCE</scope>
</reference>
<dbReference type="AlphaFoldDB" id="A0A8S1L9A5"/>
<accession>A0A8S1L9A5</accession>
<dbReference type="PANTHER" id="PTHR12509">
    <property type="entry name" value="SPERMATOGENESIS-ASSOCIATED 4-RELATED"/>
    <property type="match status" value="1"/>
</dbReference>
<gene>
    <name evidence="2" type="ORF">PPRIM_AZ9-3.1.T0350151</name>
</gene>
<evidence type="ECO:0000313" key="3">
    <source>
        <dbReference type="Proteomes" id="UP000688137"/>
    </source>
</evidence>
<dbReference type="PANTHER" id="PTHR12509:SF9">
    <property type="entry name" value="SPERM FLAGELLAR PROTEIN 1 ISOFORM X1"/>
    <property type="match status" value="1"/>
</dbReference>
<comment type="caution">
    <text evidence="2">The sequence shown here is derived from an EMBL/GenBank/DDBJ whole genome shotgun (WGS) entry which is preliminary data.</text>
</comment>
<dbReference type="EMBL" id="CAJJDM010000034">
    <property type="protein sequence ID" value="CAD8063809.1"/>
    <property type="molecule type" value="Genomic_DNA"/>
</dbReference>
<protein>
    <recommendedName>
        <fullName evidence="1">Calponin-homology (CH) domain-containing protein</fullName>
    </recommendedName>
</protein>
<dbReference type="InterPro" id="IPR001715">
    <property type="entry name" value="CH_dom"/>
</dbReference>
<sequence length="194" mass="22500">MSKMDAPSLTDQEVNDIYTWVDAIPLSRPKKNIGRDFADGVLMAEIVHHYFPKLVELHNYSQANSTQTKQYNWNTLNTKVLKKLGFQLSQKDIDSIIQVEEGAIERVLKVIQEKIKFCMENESQVSETQKSPNHNNSENLQQSITHEKDLLIQEQRETIGILELKITKLEQLVKLKDSKIQTLMQKLQQLGYKF</sequence>
<keyword evidence="3" id="KW-1185">Reference proteome</keyword>
<dbReference type="InterPro" id="IPR010441">
    <property type="entry name" value="CH_2"/>
</dbReference>
<proteinExistence type="predicted"/>
<dbReference type="GO" id="GO:0005930">
    <property type="term" value="C:axoneme"/>
    <property type="evidence" value="ECO:0007669"/>
    <property type="project" value="TreeGrafter"/>
</dbReference>